<evidence type="ECO:0000313" key="1">
    <source>
        <dbReference type="EMBL" id="QCG68119.1"/>
    </source>
</evidence>
<gene>
    <name evidence="1" type="ORF">E4167_29495</name>
</gene>
<sequence>MNSLKKLLETTFTVRSINFDNDKWHHGLPNKSGWYFVETDAPLNVLTALPSPPSEYTNDAGVIKKCRNYDIKARAKALESALGQDSKIIYNEGLRPVYSGMANNILNRAREHTFGHHGTAGLALAKYNTLFGYQWKFHYIENTLPSHSPAHKEITLKLGEQIWRANYGWPLLCSG</sequence>
<evidence type="ECO:0000313" key="2">
    <source>
        <dbReference type="Proteomes" id="UP000298274"/>
    </source>
</evidence>
<dbReference type="Proteomes" id="UP000298274">
    <property type="component" value="Chromosome"/>
</dbReference>
<dbReference type="RefSeq" id="WP_046482081.1">
    <property type="nucleotide sequence ID" value="NZ_CP039631.3"/>
</dbReference>
<proteinExistence type="predicted"/>
<dbReference type="AlphaFoldDB" id="A0A4P7YB90"/>
<accession>A0A4P7YB90</accession>
<organism evidence="1 2">
    <name type="scientific">Pseudomonas veronii</name>
    <dbReference type="NCBI Taxonomy" id="76761"/>
    <lineage>
        <taxon>Bacteria</taxon>
        <taxon>Pseudomonadati</taxon>
        <taxon>Pseudomonadota</taxon>
        <taxon>Gammaproteobacteria</taxon>
        <taxon>Pseudomonadales</taxon>
        <taxon>Pseudomonadaceae</taxon>
        <taxon>Pseudomonas</taxon>
    </lineage>
</organism>
<reference evidence="2" key="1">
    <citation type="submission" date="2019-04" db="EMBL/GenBank/DDBJ databases">
        <title>Complete genome sequence of Pseudomonas veronii strain PVy, a versatile degrader capable of using multiple contaminants as sole carbon sources.</title>
        <authorList>
            <person name="Lopez-Echartea E."/>
            <person name="Ridl J."/>
            <person name="Pajer P."/>
            <person name="Strejcek M."/>
            <person name="Suman J."/>
            <person name="Uhlik O."/>
        </authorList>
    </citation>
    <scope>NUCLEOTIDE SEQUENCE [LARGE SCALE GENOMIC DNA]</scope>
    <source>
        <strain evidence="2">Pvy</strain>
    </source>
</reference>
<protein>
    <submittedName>
        <fullName evidence="1">Uncharacterized protein</fullName>
    </submittedName>
</protein>
<dbReference type="EMBL" id="CP039631">
    <property type="protein sequence ID" value="QCG68119.1"/>
    <property type="molecule type" value="Genomic_DNA"/>
</dbReference>
<name>A0A4P7YB90_PSEVE</name>